<dbReference type="InterPro" id="IPR002591">
    <property type="entry name" value="Phosphodiest/P_Trfase"/>
</dbReference>
<dbReference type="InterPro" id="IPR026263">
    <property type="entry name" value="Alkaline_phosphatase_prok"/>
</dbReference>
<protein>
    <submittedName>
        <fullName evidence="7">Type I phosphodiesterase/nucleotide pyrophosphatase</fullName>
    </submittedName>
</protein>
<feature type="chain" id="PRO_5003185819" evidence="6">
    <location>
        <begin position="20"/>
        <end position="537"/>
    </location>
</feature>
<dbReference type="RefSeq" id="WP_013409792.1">
    <property type="nucleotide sequence ID" value="NC_014655.1"/>
</dbReference>
<dbReference type="eggNOG" id="COG3119">
    <property type="taxonomic scope" value="Bacteria"/>
</dbReference>
<keyword evidence="1 4" id="KW-0597">Phosphoprotein</keyword>
<accession>E4RUM7</accession>
<dbReference type="STRING" id="649349.Lbys_3102"/>
<dbReference type="Gene3D" id="3.40.720.10">
    <property type="entry name" value="Alkaline Phosphatase, subunit A"/>
    <property type="match status" value="1"/>
</dbReference>
<dbReference type="EMBL" id="CP002305">
    <property type="protein sequence ID" value="ADQ18763.1"/>
    <property type="molecule type" value="Genomic_DNA"/>
</dbReference>
<gene>
    <name evidence="7" type="ordered locus">Lbys_3102</name>
</gene>
<evidence type="ECO:0000256" key="4">
    <source>
        <dbReference type="PIRSR" id="PIRSR031924-50"/>
    </source>
</evidence>
<dbReference type="PANTHER" id="PTHR10151:SF120">
    <property type="entry name" value="BIS(5'-ADENOSYL)-TRIPHOSPHATASE"/>
    <property type="match status" value="1"/>
</dbReference>
<dbReference type="OrthoDB" id="9766127at2"/>
<evidence type="ECO:0000313" key="8">
    <source>
        <dbReference type="Proteomes" id="UP000007435"/>
    </source>
</evidence>
<feature type="binding site" evidence="5">
    <location>
        <begin position="162"/>
        <end position="164"/>
    </location>
    <ligand>
        <name>substrate</name>
    </ligand>
</feature>
<dbReference type="GO" id="GO:0046872">
    <property type="term" value="F:metal ion binding"/>
    <property type="evidence" value="ECO:0007669"/>
    <property type="project" value="UniProtKB-KW"/>
</dbReference>
<evidence type="ECO:0000256" key="5">
    <source>
        <dbReference type="PIRSR" id="PIRSR031924-51"/>
    </source>
</evidence>
<name>E4RUM7_LEAB4</name>
<evidence type="ECO:0000256" key="1">
    <source>
        <dbReference type="ARBA" id="ARBA00022553"/>
    </source>
</evidence>
<feature type="active site" description="Phosphothreonine intermediate" evidence="4">
    <location>
        <position position="79"/>
    </location>
</feature>
<dbReference type="Proteomes" id="UP000007435">
    <property type="component" value="Chromosome"/>
</dbReference>
<dbReference type="PANTHER" id="PTHR10151">
    <property type="entry name" value="ECTONUCLEOTIDE PYROPHOSPHATASE/PHOSPHODIESTERASE"/>
    <property type="match status" value="1"/>
</dbReference>
<dbReference type="AlphaFoldDB" id="E4RUM7"/>
<keyword evidence="3 6" id="KW-0732">Signal</keyword>
<evidence type="ECO:0000256" key="2">
    <source>
        <dbReference type="ARBA" id="ARBA00022723"/>
    </source>
</evidence>
<evidence type="ECO:0000313" key="7">
    <source>
        <dbReference type="EMBL" id="ADQ18763.1"/>
    </source>
</evidence>
<keyword evidence="2" id="KW-0479">Metal-binding</keyword>
<dbReference type="InterPro" id="IPR017850">
    <property type="entry name" value="Alkaline_phosphatase_core_sf"/>
</dbReference>
<dbReference type="KEGG" id="lby:Lbys_3102"/>
<dbReference type="PIRSF" id="PIRSF031924">
    <property type="entry name" value="Pi-irrepressible_AP"/>
    <property type="match status" value="1"/>
</dbReference>
<reference evidence="7 8" key="2">
    <citation type="journal article" date="2011" name="Stand. Genomic Sci.">
        <title>Complete genome sequence of Leadbetterella byssophila type strain (4M15).</title>
        <authorList>
            <person name="Abt B."/>
            <person name="Teshima H."/>
            <person name="Lucas S."/>
            <person name="Lapidus A."/>
            <person name="Del Rio T.G."/>
            <person name="Nolan M."/>
            <person name="Tice H."/>
            <person name="Cheng J.F."/>
            <person name="Pitluck S."/>
            <person name="Liolios K."/>
            <person name="Pagani I."/>
            <person name="Ivanova N."/>
            <person name="Mavromatis K."/>
            <person name="Pati A."/>
            <person name="Tapia R."/>
            <person name="Han C."/>
            <person name="Goodwin L."/>
            <person name="Chen A."/>
            <person name="Palaniappan K."/>
            <person name="Land M."/>
            <person name="Hauser L."/>
            <person name="Chang Y.J."/>
            <person name="Jeffries C.D."/>
            <person name="Rohde M."/>
            <person name="Goker M."/>
            <person name="Tindall B.J."/>
            <person name="Detter J.C."/>
            <person name="Woyke T."/>
            <person name="Bristow J."/>
            <person name="Eisen J.A."/>
            <person name="Markowitz V."/>
            <person name="Hugenholtz P."/>
            <person name="Klenk H.P."/>
            <person name="Kyrpides N.C."/>
        </authorList>
    </citation>
    <scope>NUCLEOTIDE SEQUENCE [LARGE SCALE GENOMIC DNA]</scope>
    <source>
        <strain evidence="8">DSM 17132 / JCM 16389 / KACC 11308 / NBRC 106382 / 4M15</strain>
    </source>
</reference>
<evidence type="ECO:0000256" key="6">
    <source>
        <dbReference type="SAM" id="SignalP"/>
    </source>
</evidence>
<dbReference type="eggNOG" id="COG1524">
    <property type="taxonomic scope" value="Bacteria"/>
</dbReference>
<sequence>MKRFIIILCILGFIPPAQAQKKNASPARPKLVVGIIVDQMRDEYLHRFSGKFSSGGFKRMMGEGFTCRNHHYHYASTVTGPGHAHVYTGSSPAISGIVGNDWYEKTIGARMYVAGDSTVKIVGEGKASAGKMSPVNLKVTTITDQLRVATQFQSKVIGISFKDRGAIMPAGHTGDAYWYDGSSGNFITSTYYKETLPEWVSKFNAKKLPDYYITQKWETFFPIDQYTESEPDEQGYENTATVEKKSVFPHTLNMESLYHSPFSNTLTRQFAEEAVISENLGGGDVTDFLAISFSGTDYAGHSYGPQSKEIQDVYVRLDREIEQLLNFLDKRVGKGNYTVFLSADHAVSNIPAFNVKHRIPSGVFIGSELSRMAKTILTEKYGDDKLITYYDNYQIYLNRDLISKRNLSIDEITATLNHVMSQKEGVFAVINLAEGKFTQLPDYYQRKLNTLYNPKRSGEIMIIPEPAYFEGGIKGTTHGTMYTYDTHVPMLFYGWGINKGETFKPTYISDIAPTLAMLLKILEPNGSIGVPIPEVLK</sequence>
<feature type="signal peptide" evidence="6">
    <location>
        <begin position="1"/>
        <end position="19"/>
    </location>
</feature>
<evidence type="ECO:0000256" key="3">
    <source>
        <dbReference type="ARBA" id="ARBA00022729"/>
    </source>
</evidence>
<organism evidence="7 8">
    <name type="scientific">Leadbetterella byssophila (strain DSM 17132 / JCM 16389 / KACC 11308 / NBRC 106382 / 4M15)</name>
    <dbReference type="NCBI Taxonomy" id="649349"/>
    <lineage>
        <taxon>Bacteria</taxon>
        <taxon>Pseudomonadati</taxon>
        <taxon>Bacteroidota</taxon>
        <taxon>Cytophagia</taxon>
        <taxon>Cytophagales</taxon>
        <taxon>Leadbetterellaceae</taxon>
        <taxon>Leadbetterella</taxon>
    </lineage>
</organism>
<feature type="binding site" evidence="5">
    <location>
        <position position="100"/>
    </location>
    <ligand>
        <name>substrate</name>
    </ligand>
</feature>
<dbReference type="Pfam" id="PF01663">
    <property type="entry name" value="Phosphodiest"/>
    <property type="match status" value="1"/>
</dbReference>
<dbReference type="SUPFAM" id="SSF53649">
    <property type="entry name" value="Alkaline phosphatase-like"/>
    <property type="match status" value="1"/>
</dbReference>
<dbReference type="Gene3D" id="3.30.1360.150">
    <property type="match status" value="1"/>
</dbReference>
<reference key="1">
    <citation type="submission" date="2010-11" db="EMBL/GenBank/DDBJ databases">
        <title>The complete genome of Leadbetterella byssophila DSM 17132.</title>
        <authorList>
            <consortium name="US DOE Joint Genome Institute (JGI-PGF)"/>
            <person name="Lucas S."/>
            <person name="Copeland A."/>
            <person name="Lapidus A."/>
            <person name="Glavina del Rio T."/>
            <person name="Dalin E."/>
            <person name="Tice H."/>
            <person name="Bruce D."/>
            <person name="Goodwin L."/>
            <person name="Pitluck S."/>
            <person name="Kyrpides N."/>
            <person name="Mavromatis K."/>
            <person name="Ivanova N."/>
            <person name="Teshima H."/>
            <person name="Brettin T."/>
            <person name="Detter J.C."/>
            <person name="Han C."/>
            <person name="Tapia R."/>
            <person name="Land M."/>
            <person name="Hauser L."/>
            <person name="Markowitz V."/>
            <person name="Cheng J.-F."/>
            <person name="Hugenholtz P."/>
            <person name="Woyke T."/>
            <person name="Wu D."/>
            <person name="Tindall B."/>
            <person name="Pomrenke H.G."/>
            <person name="Brambilla E."/>
            <person name="Klenk H.-P."/>
            <person name="Eisen J.A."/>
        </authorList>
    </citation>
    <scope>NUCLEOTIDE SEQUENCE [LARGE SCALE GENOMIC DNA]</scope>
    <source>
        <strain>DSM 17132</strain>
    </source>
</reference>
<dbReference type="CDD" id="cd16016">
    <property type="entry name" value="AP-SPAP"/>
    <property type="match status" value="1"/>
</dbReference>
<proteinExistence type="predicted"/>
<dbReference type="NCBIfam" id="NF042991">
    <property type="entry name" value="alk_phos_PafA"/>
    <property type="match status" value="1"/>
</dbReference>
<keyword evidence="8" id="KW-1185">Reference proteome</keyword>
<dbReference type="GO" id="GO:0004035">
    <property type="term" value="F:alkaline phosphatase activity"/>
    <property type="evidence" value="ECO:0007669"/>
    <property type="project" value="InterPro"/>
</dbReference>
<dbReference type="HOGENOM" id="CLU_034095_0_0_10"/>